<evidence type="ECO:0000313" key="3">
    <source>
        <dbReference type="Proteomes" id="UP000011115"/>
    </source>
</evidence>
<dbReference type="PaxDb" id="4113-PGSC0003DMT400091643"/>
<dbReference type="Proteomes" id="UP000011115">
    <property type="component" value="Unassembled WGS sequence"/>
</dbReference>
<feature type="compositionally biased region" description="Polar residues" evidence="1">
    <location>
        <begin position="182"/>
        <end position="200"/>
    </location>
</feature>
<accession>M1DN32</accession>
<evidence type="ECO:0000313" key="2">
    <source>
        <dbReference type="EnsemblPlants" id="PGSC0003DMT400091643"/>
    </source>
</evidence>
<sequence>MAKIMTQLDILSKNVMGAGARSVSAVGVWCANSDESKFEAFYNEEVNVWIVFVKREIGSVTFGEKSDVADGTRRLAESLLDRPLSAPLKPFCTVTFSDLTLAHYSDSVKSSQEGKTKTPPGDKVKGKSPISDMEATPRGLSIPSWARGFYAVVQNILVDTPVAALGGSGTTDPPEVTPDTDAQIQSTTPGTDTQIDGANA</sequence>
<protein>
    <recommendedName>
        <fullName evidence="4">Integrase core domain containing protein</fullName>
    </recommendedName>
</protein>
<dbReference type="InParanoid" id="M1DN32"/>
<feature type="compositionally biased region" description="Low complexity" evidence="1">
    <location>
        <begin position="170"/>
        <end position="181"/>
    </location>
</feature>
<proteinExistence type="predicted"/>
<keyword evidence="3" id="KW-1185">Reference proteome</keyword>
<dbReference type="Gramene" id="PGSC0003DMT400091643">
    <property type="protein sequence ID" value="PGSC0003DMT400091643"/>
    <property type="gene ID" value="PGSC0003DMG400041214"/>
</dbReference>
<feature type="region of interest" description="Disordered" evidence="1">
    <location>
        <begin position="107"/>
        <end position="137"/>
    </location>
</feature>
<evidence type="ECO:0000256" key="1">
    <source>
        <dbReference type="SAM" id="MobiDB-lite"/>
    </source>
</evidence>
<dbReference type="HOGENOM" id="CLU_029307_7_1_1"/>
<name>M1DN32_SOLTU</name>
<feature type="compositionally biased region" description="Basic and acidic residues" evidence="1">
    <location>
        <begin position="112"/>
        <end position="125"/>
    </location>
</feature>
<feature type="region of interest" description="Disordered" evidence="1">
    <location>
        <begin position="164"/>
        <end position="200"/>
    </location>
</feature>
<reference evidence="3" key="1">
    <citation type="journal article" date="2011" name="Nature">
        <title>Genome sequence and analysis of the tuber crop potato.</title>
        <authorList>
            <consortium name="The Potato Genome Sequencing Consortium"/>
        </authorList>
    </citation>
    <scope>NUCLEOTIDE SEQUENCE [LARGE SCALE GENOMIC DNA]</scope>
    <source>
        <strain evidence="3">cv. DM1-3 516 R44</strain>
    </source>
</reference>
<dbReference type="AlphaFoldDB" id="M1DN32"/>
<reference evidence="2" key="2">
    <citation type="submission" date="2015-06" db="UniProtKB">
        <authorList>
            <consortium name="EnsemblPlants"/>
        </authorList>
    </citation>
    <scope>IDENTIFICATION</scope>
    <source>
        <strain evidence="2">DM1-3 516 R44</strain>
    </source>
</reference>
<organism evidence="2 3">
    <name type="scientific">Solanum tuberosum</name>
    <name type="common">Potato</name>
    <dbReference type="NCBI Taxonomy" id="4113"/>
    <lineage>
        <taxon>Eukaryota</taxon>
        <taxon>Viridiplantae</taxon>
        <taxon>Streptophyta</taxon>
        <taxon>Embryophyta</taxon>
        <taxon>Tracheophyta</taxon>
        <taxon>Spermatophyta</taxon>
        <taxon>Magnoliopsida</taxon>
        <taxon>eudicotyledons</taxon>
        <taxon>Gunneridae</taxon>
        <taxon>Pentapetalae</taxon>
        <taxon>asterids</taxon>
        <taxon>lamiids</taxon>
        <taxon>Solanales</taxon>
        <taxon>Solanaceae</taxon>
        <taxon>Solanoideae</taxon>
        <taxon>Solaneae</taxon>
        <taxon>Solanum</taxon>
    </lineage>
</organism>
<evidence type="ECO:0008006" key="4">
    <source>
        <dbReference type="Google" id="ProtNLM"/>
    </source>
</evidence>
<dbReference type="EnsemblPlants" id="PGSC0003DMT400091643">
    <property type="protein sequence ID" value="PGSC0003DMT400091643"/>
    <property type="gene ID" value="PGSC0003DMG400041214"/>
</dbReference>